<dbReference type="SMART" id="SM00421">
    <property type="entry name" value="HTH_LUXR"/>
    <property type="match status" value="1"/>
</dbReference>
<dbReference type="PROSITE" id="PS50110">
    <property type="entry name" value="RESPONSE_REGULATORY"/>
    <property type="match status" value="1"/>
</dbReference>
<dbReference type="SMART" id="SM00448">
    <property type="entry name" value="REC"/>
    <property type="match status" value="1"/>
</dbReference>
<feature type="modified residue" description="4-aspartylphosphate" evidence="5">
    <location>
        <position position="52"/>
    </location>
</feature>
<dbReference type="PROSITE" id="PS50043">
    <property type="entry name" value="HTH_LUXR_2"/>
    <property type="match status" value="1"/>
</dbReference>
<evidence type="ECO:0000256" key="5">
    <source>
        <dbReference type="PROSITE-ProRule" id="PRU00169"/>
    </source>
</evidence>
<dbReference type="SUPFAM" id="SSF46894">
    <property type="entry name" value="C-terminal effector domain of the bipartite response regulators"/>
    <property type="match status" value="1"/>
</dbReference>
<keyword evidence="1 5" id="KW-0597">Phosphoprotein</keyword>
<evidence type="ECO:0000256" key="4">
    <source>
        <dbReference type="ARBA" id="ARBA00023163"/>
    </source>
</evidence>
<dbReference type="PANTHER" id="PTHR43214:SF24">
    <property type="entry name" value="TRANSCRIPTIONAL REGULATORY PROTEIN NARL-RELATED"/>
    <property type="match status" value="1"/>
</dbReference>
<accession>A0A066UA35</accession>
<dbReference type="RefSeq" id="WP_043777904.1">
    <property type="nucleotide sequence ID" value="NZ_JMQI01000015.1"/>
</dbReference>
<protein>
    <recommendedName>
        <fullName evidence="10">LuxR family transcriptional regulator</fullName>
    </recommendedName>
</protein>
<evidence type="ECO:0000259" key="7">
    <source>
        <dbReference type="PROSITE" id="PS50110"/>
    </source>
</evidence>
<dbReference type="InterPro" id="IPR011006">
    <property type="entry name" value="CheY-like_superfamily"/>
</dbReference>
<dbReference type="CDD" id="cd17535">
    <property type="entry name" value="REC_NarL-like"/>
    <property type="match status" value="1"/>
</dbReference>
<keyword evidence="3" id="KW-0238">DNA-binding</keyword>
<evidence type="ECO:0000256" key="3">
    <source>
        <dbReference type="ARBA" id="ARBA00023125"/>
    </source>
</evidence>
<gene>
    <name evidence="8" type="ORF">DV20_08200</name>
</gene>
<dbReference type="PROSITE" id="PS00622">
    <property type="entry name" value="HTH_LUXR_1"/>
    <property type="match status" value="1"/>
</dbReference>
<evidence type="ECO:0000259" key="6">
    <source>
        <dbReference type="PROSITE" id="PS50043"/>
    </source>
</evidence>
<dbReference type="SUPFAM" id="SSF52172">
    <property type="entry name" value="CheY-like"/>
    <property type="match status" value="1"/>
</dbReference>
<dbReference type="Pfam" id="PF00196">
    <property type="entry name" value="GerE"/>
    <property type="match status" value="1"/>
</dbReference>
<dbReference type="GO" id="GO:0000160">
    <property type="term" value="P:phosphorelay signal transduction system"/>
    <property type="evidence" value="ECO:0007669"/>
    <property type="project" value="InterPro"/>
</dbReference>
<name>A0A066UA35_9PSEU</name>
<proteinExistence type="predicted"/>
<dbReference type="InterPro" id="IPR058245">
    <property type="entry name" value="NreC/VraR/RcsB-like_REC"/>
</dbReference>
<keyword evidence="9" id="KW-1185">Reference proteome</keyword>
<dbReference type="eggNOG" id="COG2197">
    <property type="taxonomic scope" value="Bacteria"/>
</dbReference>
<dbReference type="STRING" id="287986.DV20_08200"/>
<dbReference type="GO" id="GO:0003677">
    <property type="term" value="F:DNA binding"/>
    <property type="evidence" value="ECO:0007669"/>
    <property type="project" value="UniProtKB-KW"/>
</dbReference>
<dbReference type="InterPro" id="IPR039420">
    <property type="entry name" value="WalR-like"/>
</dbReference>
<sequence>MRVAIVEDEPLFLDALATSLASQQVDVVARARHADEALALIDHTAPDVALLDIRLPPGFTDEGLRLAERVRAAYPSVGLLVLSSYAEAAYAERLISMEQDTAAVGYLLKERVGDVAELLDALHRVAAGDVVVDPYVITRLMSRRRRHDPLAALTAHERRVLGLVAEGRSNLGIAQETGCRITTVEKHLTAITGKLGLTQATDRRSVNVRVLATLEYLRNTE</sequence>
<reference evidence="8 9" key="1">
    <citation type="submission" date="2014-05" db="EMBL/GenBank/DDBJ databases">
        <title>Draft genome sequence of Amycolatopsis rifamycinica DSM 46095.</title>
        <authorList>
            <person name="Lal R."/>
            <person name="Saxena A."/>
            <person name="Kumari R."/>
            <person name="Mukherjee U."/>
            <person name="Singh P."/>
            <person name="Sangwan N."/>
            <person name="Mahato N.K."/>
        </authorList>
    </citation>
    <scope>NUCLEOTIDE SEQUENCE [LARGE SCALE GENOMIC DNA]</scope>
    <source>
        <strain evidence="8 9">DSM 46095</strain>
    </source>
</reference>
<evidence type="ECO:0000313" key="8">
    <source>
        <dbReference type="EMBL" id="KDN22687.1"/>
    </source>
</evidence>
<dbReference type="PANTHER" id="PTHR43214">
    <property type="entry name" value="TWO-COMPONENT RESPONSE REGULATOR"/>
    <property type="match status" value="1"/>
</dbReference>
<dbReference type="PRINTS" id="PR00038">
    <property type="entry name" value="HTHLUXR"/>
</dbReference>
<dbReference type="InterPro" id="IPR016032">
    <property type="entry name" value="Sig_transdc_resp-reg_C-effctor"/>
</dbReference>
<dbReference type="Proteomes" id="UP000027345">
    <property type="component" value="Unassembled WGS sequence"/>
</dbReference>
<dbReference type="InterPro" id="IPR000792">
    <property type="entry name" value="Tscrpt_reg_LuxR_C"/>
</dbReference>
<keyword evidence="4" id="KW-0804">Transcription</keyword>
<dbReference type="OrthoDB" id="3519926at2"/>
<evidence type="ECO:0000256" key="2">
    <source>
        <dbReference type="ARBA" id="ARBA00023015"/>
    </source>
</evidence>
<organism evidence="8 9">
    <name type="scientific">Amycolatopsis rifamycinica</name>
    <dbReference type="NCBI Taxonomy" id="287986"/>
    <lineage>
        <taxon>Bacteria</taxon>
        <taxon>Bacillati</taxon>
        <taxon>Actinomycetota</taxon>
        <taxon>Actinomycetes</taxon>
        <taxon>Pseudonocardiales</taxon>
        <taxon>Pseudonocardiaceae</taxon>
        <taxon>Amycolatopsis</taxon>
    </lineage>
</organism>
<dbReference type="EMBL" id="JMQI01000015">
    <property type="protein sequence ID" value="KDN22687.1"/>
    <property type="molecule type" value="Genomic_DNA"/>
</dbReference>
<dbReference type="AlphaFoldDB" id="A0A066UA35"/>
<keyword evidence="2" id="KW-0805">Transcription regulation</keyword>
<dbReference type="Gene3D" id="3.40.50.2300">
    <property type="match status" value="1"/>
</dbReference>
<dbReference type="InterPro" id="IPR001789">
    <property type="entry name" value="Sig_transdc_resp-reg_receiver"/>
</dbReference>
<evidence type="ECO:0008006" key="10">
    <source>
        <dbReference type="Google" id="ProtNLM"/>
    </source>
</evidence>
<dbReference type="Pfam" id="PF00072">
    <property type="entry name" value="Response_reg"/>
    <property type="match status" value="1"/>
</dbReference>
<dbReference type="GO" id="GO:0006355">
    <property type="term" value="P:regulation of DNA-templated transcription"/>
    <property type="evidence" value="ECO:0007669"/>
    <property type="project" value="InterPro"/>
</dbReference>
<comment type="caution">
    <text evidence="8">The sequence shown here is derived from an EMBL/GenBank/DDBJ whole genome shotgun (WGS) entry which is preliminary data.</text>
</comment>
<evidence type="ECO:0000256" key="1">
    <source>
        <dbReference type="ARBA" id="ARBA00022553"/>
    </source>
</evidence>
<feature type="domain" description="HTH luxR-type" evidence="6">
    <location>
        <begin position="146"/>
        <end position="211"/>
    </location>
</feature>
<evidence type="ECO:0000313" key="9">
    <source>
        <dbReference type="Proteomes" id="UP000027345"/>
    </source>
</evidence>
<feature type="domain" description="Response regulatory" evidence="7">
    <location>
        <begin position="2"/>
        <end position="124"/>
    </location>
</feature>